<comment type="caution">
    <text evidence="2">The sequence shown here is derived from an EMBL/GenBank/DDBJ whole genome shotgun (WGS) entry which is preliminary data.</text>
</comment>
<protein>
    <submittedName>
        <fullName evidence="2">Uncharacterized protein</fullName>
    </submittedName>
</protein>
<gene>
    <name evidence="2" type="ORF">JZ751_008838</name>
</gene>
<evidence type="ECO:0000256" key="1">
    <source>
        <dbReference type="SAM" id="Phobius"/>
    </source>
</evidence>
<proteinExistence type="predicted"/>
<evidence type="ECO:0000313" key="2">
    <source>
        <dbReference type="EMBL" id="KAG9345694.1"/>
    </source>
</evidence>
<dbReference type="AlphaFoldDB" id="A0A8T2NZU0"/>
<organism evidence="2 3">
    <name type="scientific">Albula glossodonta</name>
    <name type="common">roundjaw bonefish</name>
    <dbReference type="NCBI Taxonomy" id="121402"/>
    <lineage>
        <taxon>Eukaryota</taxon>
        <taxon>Metazoa</taxon>
        <taxon>Chordata</taxon>
        <taxon>Craniata</taxon>
        <taxon>Vertebrata</taxon>
        <taxon>Euteleostomi</taxon>
        <taxon>Actinopterygii</taxon>
        <taxon>Neopterygii</taxon>
        <taxon>Teleostei</taxon>
        <taxon>Albuliformes</taxon>
        <taxon>Albulidae</taxon>
        <taxon>Albula</taxon>
    </lineage>
</organism>
<dbReference type="EMBL" id="JAFBMS010000017">
    <property type="protein sequence ID" value="KAG9345694.1"/>
    <property type="molecule type" value="Genomic_DNA"/>
</dbReference>
<evidence type="ECO:0000313" key="3">
    <source>
        <dbReference type="Proteomes" id="UP000824540"/>
    </source>
</evidence>
<dbReference type="Proteomes" id="UP000824540">
    <property type="component" value="Unassembled WGS sequence"/>
</dbReference>
<keyword evidence="1" id="KW-1133">Transmembrane helix</keyword>
<keyword evidence="3" id="KW-1185">Reference proteome</keyword>
<sequence length="92" mass="10516">MHSYDPLLGRSPSDKQLGQQYLKLWPVHGHPWTVVGPEPLQVLLRIYSRDRVFHFFCASGLALFSSLLLFSLLVASFSSLQAEWYAFFIVST</sequence>
<name>A0A8T2NZU0_9TELE</name>
<reference evidence="2" key="1">
    <citation type="thesis" date="2021" institute="BYU ScholarsArchive" country="Provo, UT, USA">
        <title>Applications of and Algorithms for Genome Assembly and Genomic Analyses with an Emphasis on Marine Teleosts.</title>
        <authorList>
            <person name="Pickett B.D."/>
        </authorList>
    </citation>
    <scope>NUCLEOTIDE SEQUENCE</scope>
    <source>
        <strain evidence="2">HI-2016</strain>
    </source>
</reference>
<keyword evidence="1" id="KW-0812">Transmembrane</keyword>
<keyword evidence="1" id="KW-0472">Membrane</keyword>
<accession>A0A8T2NZU0</accession>
<feature type="transmembrane region" description="Helical" evidence="1">
    <location>
        <begin position="52"/>
        <end position="77"/>
    </location>
</feature>